<name>A0A934SPD1_9MICO</name>
<dbReference type="RefSeq" id="WP_200554861.1">
    <property type="nucleotide sequence ID" value="NZ_JAEPES010000001.1"/>
</dbReference>
<evidence type="ECO:0000313" key="2">
    <source>
        <dbReference type="EMBL" id="MBK4346535.1"/>
    </source>
</evidence>
<keyword evidence="3" id="KW-1185">Reference proteome</keyword>
<feature type="compositionally biased region" description="Acidic residues" evidence="1">
    <location>
        <begin position="34"/>
        <end position="54"/>
    </location>
</feature>
<organism evidence="2 3">
    <name type="scientific">Lacisediminihabitans changchengi</name>
    <dbReference type="NCBI Taxonomy" id="2787634"/>
    <lineage>
        <taxon>Bacteria</taxon>
        <taxon>Bacillati</taxon>
        <taxon>Actinomycetota</taxon>
        <taxon>Actinomycetes</taxon>
        <taxon>Micrococcales</taxon>
        <taxon>Microbacteriaceae</taxon>
        <taxon>Lacisediminihabitans</taxon>
    </lineage>
</organism>
<dbReference type="AlphaFoldDB" id="A0A934SPD1"/>
<proteinExistence type="predicted"/>
<sequence>MSEPFSPRPDPFREDDRPENIKDDLGLRVASGEPLDDGDGPDVLEEDGEQEPTLESEIAREGAPRFRTPHPGEKLSDEQLAADLDT</sequence>
<evidence type="ECO:0000313" key="3">
    <source>
        <dbReference type="Proteomes" id="UP000636458"/>
    </source>
</evidence>
<accession>A0A934SPD1</accession>
<dbReference type="Proteomes" id="UP000636458">
    <property type="component" value="Unassembled WGS sequence"/>
</dbReference>
<feature type="region of interest" description="Disordered" evidence="1">
    <location>
        <begin position="1"/>
        <end position="86"/>
    </location>
</feature>
<dbReference type="EMBL" id="JAEPES010000001">
    <property type="protein sequence ID" value="MBK4346535.1"/>
    <property type="molecule type" value="Genomic_DNA"/>
</dbReference>
<feature type="compositionally biased region" description="Basic and acidic residues" evidence="1">
    <location>
        <begin position="10"/>
        <end position="26"/>
    </location>
</feature>
<comment type="caution">
    <text evidence="2">The sequence shown here is derived from an EMBL/GenBank/DDBJ whole genome shotgun (WGS) entry which is preliminary data.</text>
</comment>
<evidence type="ECO:0000256" key="1">
    <source>
        <dbReference type="SAM" id="MobiDB-lite"/>
    </source>
</evidence>
<gene>
    <name evidence="2" type="ORF">IV501_02705</name>
</gene>
<feature type="compositionally biased region" description="Basic and acidic residues" evidence="1">
    <location>
        <begin position="57"/>
        <end position="77"/>
    </location>
</feature>
<reference evidence="2" key="1">
    <citation type="submission" date="2021-01" db="EMBL/GenBank/DDBJ databases">
        <title>Lacisediminihabitans sp. nov. strain G11-30, isolated from Antarctic Soil.</title>
        <authorList>
            <person name="Li J."/>
        </authorList>
    </citation>
    <scope>NUCLEOTIDE SEQUENCE</scope>
    <source>
        <strain evidence="2">G11-30</strain>
    </source>
</reference>
<protein>
    <submittedName>
        <fullName evidence="2">Uncharacterized protein</fullName>
    </submittedName>
</protein>